<evidence type="ECO:0000313" key="5">
    <source>
        <dbReference type="Proteomes" id="UP001632038"/>
    </source>
</evidence>
<feature type="coiled-coil region" evidence="1">
    <location>
        <begin position="56"/>
        <end position="86"/>
    </location>
</feature>
<reference evidence="5" key="1">
    <citation type="journal article" date="2024" name="IScience">
        <title>Strigolactones Initiate the Formation of Haustorium-like Structures in Castilleja.</title>
        <authorList>
            <person name="Buerger M."/>
            <person name="Peterson D."/>
            <person name="Chory J."/>
        </authorList>
    </citation>
    <scope>NUCLEOTIDE SEQUENCE [LARGE SCALE GENOMIC DNA]</scope>
</reference>
<dbReference type="AlphaFoldDB" id="A0ABD3D7D3"/>
<comment type="caution">
    <text evidence="4">The sequence shown here is derived from an EMBL/GenBank/DDBJ whole genome shotgun (WGS) entry which is preliminary data.</text>
</comment>
<keyword evidence="1" id="KW-0175">Coiled coil</keyword>
<sequence length="203" mass="23541">MKQISGNNSPGRPSSSFFKHRLIASAMDRVMKSIIERYSKTKEEHQTQLLNPGSEITFWQREVATLRQQLQELQENNRKLMGEELNGLNVKDLQRLESQLENSLRGVRLKKDNMLTEEIQELSRKGNFIYQENVDLHKKVKLIEQENMELYKKVHRSRGSNGNGYVTRDFTISTDQMDESIQLQLSTPGTESLETPENATESR</sequence>
<evidence type="ECO:0000313" key="4">
    <source>
        <dbReference type="EMBL" id="KAL3637754.1"/>
    </source>
</evidence>
<dbReference type="Proteomes" id="UP001632038">
    <property type="component" value="Unassembled WGS sequence"/>
</dbReference>
<dbReference type="EMBL" id="JAVIJP010000023">
    <property type="protein sequence ID" value="KAL3637754.1"/>
    <property type="molecule type" value="Genomic_DNA"/>
</dbReference>
<name>A0ABD3D7D3_9LAMI</name>
<keyword evidence="5" id="KW-1185">Reference proteome</keyword>
<dbReference type="Pfam" id="PF01486">
    <property type="entry name" value="K-box"/>
    <property type="match status" value="1"/>
</dbReference>
<accession>A0ABD3D7D3</accession>
<evidence type="ECO:0000256" key="2">
    <source>
        <dbReference type="SAM" id="MobiDB-lite"/>
    </source>
</evidence>
<organism evidence="4 5">
    <name type="scientific">Castilleja foliolosa</name>
    <dbReference type="NCBI Taxonomy" id="1961234"/>
    <lineage>
        <taxon>Eukaryota</taxon>
        <taxon>Viridiplantae</taxon>
        <taxon>Streptophyta</taxon>
        <taxon>Embryophyta</taxon>
        <taxon>Tracheophyta</taxon>
        <taxon>Spermatophyta</taxon>
        <taxon>Magnoliopsida</taxon>
        <taxon>eudicotyledons</taxon>
        <taxon>Gunneridae</taxon>
        <taxon>Pentapetalae</taxon>
        <taxon>asterids</taxon>
        <taxon>lamiids</taxon>
        <taxon>Lamiales</taxon>
        <taxon>Orobanchaceae</taxon>
        <taxon>Pedicularideae</taxon>
        <taxon>Castillejinae</taxon>
        <taxon>Castilleja</taxon>
    </lineage>
</organism>
<feature type="region of interest" description="Disordered" evidence="2">
    <location>
        <begin position="184"/>
        <end position="203"/>
    </location>
</feature>
<evidence type="ECO:0000259" key="3">
    <source>
        <dbReference type="PROSITE" id="PS51297"/>
    </source>
</evidence>
<dbReference type="InterPro" id="IPR002487">
    <property type="entry name" value="TF_Kbox"/>
</dbReference>
<gene>
    <name evidence="4" type="ORF">CASFOL_018202</name>
</gene>
<feature type="domain" description="K-box" evidence="3">
    <location>
        <begin position="56"/>
        <end position="148"/>
    </location>
</feature>
<proteinExistence type="predicted"/>
<evidence type="ECO:0000256" key="1">
    <source>
        <dbReference type="SAM" id="Coils"/>
    </source>
</evidence>
<protein>
    <recommendedName>
        <fullName evidence="3">K-box domain-containing protein</fullName>
    </recommendedName>
</protein>
<dbReference type="PROSITE" id="PS51297">
    <property type="entry name" value="K_BOX"/>
    <property type="match status" value="1"/>
</dbReference>